<organism evidence="2 3">
    <name type="scientific">Lutibacter oricola</name>
    <dbReference type="NCBI Taxonomy" id="762486"/>
    <lineage>
        <taxon>Bacteria</taxon>
        <taxon>Pseudomonadati</taxon>
        <taxon>Bacteroidota</taxon>
        <taxon>Flavobacteriia</taxon>
        <taxon>Flavobacteriales</taxon>
        <taxon>Flavobacteriaceae</taxon>
        <taxon>Lutibacter</taxon>
    </lineage>
</organism>
<dbReference type="InterPro" id="IPR016181">
    <property type="entry name" value="Acyl_CoA_acyltransferase"/>
</dbReference>
<evidence type="ECO:0000313" key="3">
    <source>
        <dbReference type="Proteomes" id="UP000199595"/>
    </source>
</evidence>
<protein>
    <submittedName>
        <fullName evidence="2">Protein N-acetyltransferase, RimJ/RimL family</fullName>
    </submittedName>
</protein>
<dbReference type="AlphaFoldDB" id="A0A1H3ETY1"/>
<dbReference type="Gene3D" id="3.40.630.30">
    <property type="match status" value="1"/>
</dbReference>
<reference evidence="2 3" key="1">
    <citation type="submission" date="2016-10" db="EMBL/GenBank/DDBJ databases">
        <authorList>
            <person name="de Groot N.N."/>
        </authorList>
    </citation>
    <scope>NUCLEOTIDE SEQUENCE [LARGE SCALE GENOMIC DNA]</scope>
    <source>
        <strain evidence="2 3">DSM 24956</strain>
    </source>
</reference>
<dbReference type="GO" id="GO:0016747">
    <property type="term" value="F:acyltransferase activity, transferring groups other than amino-acyl groups"/>
    <property type="evidence" value="ECO:0007669"/>
    <property type="project" value="InterPro"/>
</dbReference>
<dbReference type="EMBL" id="FNNJ01000010">
    <property type="protein sequence ID" value="SDX81389.1"/>
    <property type="molecule type" value="Genomic_DNA"/>
</dbReference>
<evidence type="ECO:0000313" key="2">
    <source>
        <dbReference type="EMBL" id="SDX81389.1"/>
    </source>
</evidence>
<dbReference type="STRING" id="762486.SAMN05444411_1102"/>
<dbReference type="Proteomes" id="UP000199595">
    <property type="component" value="Unassembled WGS sequence"/>
</dbReference>
<proteinExistence type="predicted"/>
<gene>
    <name evidence="2" type="ORF">SAMN05444411_1102</name>
</gene>
<dbReference type="OrthoDB" id="9788916at2"/>
<sequence>MIKILETKRLFLRELNVDDCENIYKLNLNINVIKYTGDSAFKSIDEAKEFLGNYNDYEYNGYGRWAVVNKKTNEFIGWCGLKYNELANETDIGFRFFEKDWNNGFATESAKACIDYGFKNFKLKRIIGRAMKDNIGSVNVLIKIGMVYIQKINFEGKEGVLYAIDEESN</sequence>
<dbReference type="InterPro" id="IPR000182">
    <property type="entry name" value="GNAT_dom"/>
</dbReference>
<feature type="domain" description="N-acetyltransferase" evidence="1">
    <location>
        <begin position="9"/>
        <end position="147"/>
    </location>
</feature>
<evidence type="ECO:0000259" key="1">
    <source>
        <dbReference type="Pfam" id="PF13302"/>
    </source>
</evidence>
<keyword evidence="2" id="KW-0808">Transferase</keyword>
<dbReference type="RefSeq" id="WP_090125066.1">
    <property type="nucleotide sequence ID" value="NZ_FNNJ01000010.1"/>
</dbReference>
<accession>A0A1H3ETY1</accession>
<name>A0A1H3ETY1_9FLAO</name>
<dbReference type="SUPFAM" id="SSF55729">
    <property type="entry name" value="Acyl-CoA N-acyltransferases (Nat)"/>
    <property type="match status" value="1"/>
</dbReference>
<keyword evidence="3" id="KW-1185">Reference proteome</keyword>
<dbReference type="InterPro" id="IPR051531">
    <property type="entry name" value="N-acetyltransferase"/>
</dbReference>
<dbReference type="PANTHER" id="PTHR43792:SF1">
    <property type="entry name" value="N-ACETYLTRANSFERASE DOMAIN-CONTAINING PROTEIN"/>
    <property type="match status" value="1"/>
</dbReference>
<dbReference type="PANTHER" id="PTHR43792">
    <property type="entry name" value="GNAT FAMILY, PUTATIVE (AFU_ORTHOLOGUE AFUA_3G00765)-RELATED-RELATED"/>
    <property type="match status" value="1"/>
</dbReference>
<dbReference type="Pfam" id="PF13302">
    <property type="entry name" value="Acetyltransf_3"/>
    <property type="match status" value="1"/>
</dbReference>